<comment type="caution">
    <text evidence="5">The sequence shown here is derived from an EMBL/GenBank/DDBJ whole genome shotgun (WGS) entry which is preliminary data.</text>
</comment>
<dbReference type="EMBL" id="FNOB01000002">
    <property type="protein sequence ID" value="SDW29310.1"/>
    <property type="molecule type" value="Genomic_DNA"/>
</dbReference>
<dbReference type="GO" id="GO:0071973">
    <property type="term" value="P:bacterial-type flagellum-dependent cell motility"/>
    <property type="evidence" value="ECO:0007669"/>
    <property type="project" value="InterPro"/>
</dbReference>
<reference evidence="5" key="1">
    <citation type="journal article" date="2014" name="Int. J. Syst. Evol. Microbiol.">
        <title>Complete genome sequence of Corynebacterium casei LMG S-19264T (=DSM 44701T), isolated from a smear-ripened cheese.</title>
        <authorList>
            <consortium name="US DOE Joint Genome Institute (JGI-PGF)"/>
            <person name="Walter F."/>
            <person name="Albersmeier A."/>
            <person name="Kalinowski J."/>
            <person name="Ruckert C."/>
        </authorList>
    </citation>
    <scope>NUCLEOTIDE SEQUENCE</scope>
    <source>
        <strain evidence="5">CGMCC 1.10859</strain>
    </source>
</reference>
<evidence type="ECO:0000313" key="5">
    <source>
        <dbReference type="EMBL" id="GHD99296.1"/>
    </source>
</evidence>
<dbReference type="PANTHER" id="PTHR34653:SF1">
    <property type="entry name" value="FLAGELLAR HOOK-BASAL BODY COMPLEX PROTEIN FLIE"/>
    <property type="match status" value="1"/>
</dbReference>
<evidence type="ECO:0000313" key="6">
    <source>
        <dbReference type="EMBL" id="SDW29310.1"/>
    </source>
</evidence>
<evidence type="ECO:0000256" key="1">
    <source>
        <dbReference type="ARBA" id="ARBA00004117"/>
    </source>
</evidence>
<keyword evidence="5" id="KW-0282">Flagellum</keyword>
<proteinExistence type="inferred from homology"/>
<dbReference type="HAMAP" id="MF_00724">
    <property type="entry name" value="FliE"/>
    <property type="match status" value="1"/>
</dbReference>
<sequence>MSDLGPVLSASLARGAYGSARALQGGPAAAEPIGKAGGETFAEMVGKAATDAIQTTRQAEATVQAGLAGKVDTQSVVEATMSLESTVKVGVAVRNKLVEAYQQIMQMPI</sequence>
<comment type="subcellular location">
    <subcellularLocation>
        <location evidence="1 4">Bacterial flagellum basal body</location>
    </subcellularLocation>
</comment>
<organism evidence="5 8">
    <name type="scientific">Allgaiera indica</name>
    <dbReference type="NCBI Taxonomy" id="765699"/>
    <lineage>
        <taxon>Bacteria</taxon>
        <taxon>Pseudomonadati</taxon>
        <taxon>Pseudomonadota</taxon>
        <taxon>Alphaproteobacteria</taxon>
        <taxon>Rhodobacterales</taxon>
        <taxon>Paracoccaceae</taxon>
        <taxon>Allgaiera</taxon>
    </lineage>
</organism>
<dbReference type="Proteomes" id="UP000634647">
    <property type="component" value="Unassembled WGS sequence"/>
</dbReference>
<dbReference type="RefSeq" id="WP_035841698.1">
    <property type="nucleotide sequence ID" value="NZ_BNAB01000002.1"/>
</dbReference>
<evidence type="ECO:0000256" key="2">
    <source>
        <dbReference type="ARBA" id="ARBA00009272"/>
    </source>
</evidence>
<dbReference type="Pfam" id="PF02049">
    <property type="entry name" value="FliE"/>
    <property type="match status" value="1"/>
</dbReference>
<dbReference type="GO" id="GO:0005198">
    <property type="term" value="F:structural molecule activity"/>
    <property type="evidence" value="ECO:0007669"/>
    <property type="project" value="InterPro"/>
</dbReference>
<gene>
    <name evidence="5" type="primary">fliE1</name>
    <name evidence="4" type="synonym">fliE</name>
    <name evidence="5" type="ORF">GCM10008024_06110</name>
    <name evidence="6" type="ORF">SAMN05444006_102264</name>
</gene>
<evidence type="ECO:0000313" key="7">
    <source>
        <dbReference type="Proteomes" id="UP000199541"/>
    </source>
</evidence>
<keyword evidence="3 4" id="KW-0975">Bacterial flagellum</keyword>
<accession>A0AAN4ZY04</accession>
<dbReference type="GO" id="GO:0009425">
    <property type="term" value="C:bacterial-type flagellum basal body"/>
    <property type="evidence" value="ECO:0007669"/>
    <property type="project" value="UniProtKB-SubCell"/>
</dbReference>
<dbReference type="GO" id="GO:0003774">
    <property type="term" value="F:cytoskeletal motor activity"/>
    <property type="evidence" value="ECO:0007669"/>
    <property type="project" value="InterPro"/>
</dbReference>
<evidence type="ECO:0000256" key="4">
    <source>
        <dbReference type="HAMAP-Rule" id="MF_00724"/>
    </source>
</evidence>
<dbReference type="Proteomes" id="UP000199541">
    <property type="component" value="Unassembled WGS sequence"/>
</dbReference>
<dbReference type="EMBL" id="BNAB01000002">
    <property type="protein sequence ID" value="GHD99296.1"/>
    <property type="molecule type" value="Genomic_DNA"/>
</dbReference>
<dbReference type="AlphaFoldDB" id="A0AAN4ZY04"/>
<keyword evidence="5" id="KW-0969">Cilium</keyword>
<keyword evidence="5" id="KW-0966">Cell projection</keyword>
<protein>
    <recommendedName>
        <fullName evidence="4">Flagellar hook-basal body complex protein FliE</fullName>
    </recommendedName>
</protein>
<reference evidence="5" key="3">
    <citation type="submission" date="2023-06" db="EMBL/GenBank/DDBJ databases">
        <authorList>
            <person name="Sun Q."/>
            <person name="Zhou Y."/>
        </authorList>
    </citation>
    <scope>NUCLEOTIDE SEQUENCE</scope>
    <source>
        <strain evidence="5">CGMCC 1.10859</strain>
    </source>
</reference>
<evidence type="ECO:0000256" key="3">
    <source>
        <dbReference type="ARBA" id="ARBA00023143"/>
    </source>
</evidence>
<keyword evidence="7" id="KW-1185">Reference proteome</keyword>
<evidence type="ECO:0000313" key="8">
    <source>
        <dbReference type="Proteomes" id="UP000634647"/>
    </source>
</evidence>
<reference evidence="6 7" key="2">
    <citation type="submission" date="2016-10" db="EMBL/GenBank/DDBJ databases">
        <authorList>
            <person name="Varghese N."/>
            <person name="Submissions S."/>
        </authorList>
    </citation>
    <scope>NUCLEOTIDE SEQUENCE [LARGE SCALE GENOMIC DNA]</scope>
    <source>
        <strain evidence="6 7">DSM 24802</strain>
    </source>
</reference>
<dbReference type="InterPro" id="IPR001624">
    <property type="entry name" value="FliE"/>
</dbReference>
<dbReference type="PANTHER" id="PTHR34653">
    <property type="match status" value="1"/>
</dbReference>
<comment type="similarity">
    <text evidence="2 4">Belongs to the FliE family.</text>
</comment>
<name>A0AAN4ZY04_9RHOB</name>